<accession>A0A6A6T5Y9</accession>
<gene>
    <name evidence="2" type="ORF">K491DRAFT_778736</name>
</gene>
<dbReference type="AlphaFoldDB" id="A0A6A6T5Y9"/>
<feature type="compositionally biased region" description="Polar residues" evidence="1">
    <location>
        <begin position="1"/>
        <end position="13"/>
    </location>
</feature>
<name>A0A6A6T5Y9_9PLEO</name>
<reference evidence="2" key="1">
    <citation type="journal article" date="2020" name="Stud. Mycol.">
        <title>101 Dothideomycetes genomes: a test case for predicting lifestyles and emergence of pathogens.</title>
        <authorList>
            <person name="Haridas S."/>
            <person name="Albert R."/>
            <person name="Binder M."/>
            <person name="Bloem J."/>
            <person name="Labutti K."/>
            <person name="Salamov A."/>
            <person name="Andreopoulos B."/>
            <person name="Baker S."/>
            <person name="Barry K."/>
            <person name="Bills G."/>
            <person name="Bluhm B."/>
            <person name="Cannon C."/>
            <person name="Castanera R."/>
            <person name="Culley D."/>
            <person name="Daum C."/>
            <person name="Ezra D."/>
            <person name="Gonzalez J."/>
            <person name="Henrissat B."/>
            <person name="Kuo A."/>
            <person name="Liang C."/>
            <person name="Lipzen A."/>
            <person name="Lutzoni F."/>
            <person name="Magnuson J."/>
            <person name="Mondo S."/>
            <person name="Nolan M."/>
            <person name="Ohm R."/>
            <person name="Pangilinan J."/>
            <person name="Park H.-J."/>
            <person name="Ramirez L."/>
            <person name="Alfaro M."/>
            <person name="Sun H."/>
            <person name="Tritt A."/>
            <person name="Yoshinaga Y."/>
            <person name="Zwiers L.-H."/>
            <person name="Turgeon B."/>
            <person name="Goodwin S."/>
            <person name="Spatafora J."/>
            <person name="Crous P."/>
            <person name="Grigoriev I."/>
        </authorList>
    </citation>
    <scope>NUCLEOTIDE SEQUENCE</scope>
    <source>
        <strain evidence="2">CBS 122681</strain>
    </source>
</reference>
<feature type="region of interest" description="Disordered" evidence="1">
    <location>
        <begin position="1"/>
        <end position="30"/>
    </location>
</feature>
<keyword evidence="3" id="KW-1185">Reference proteome</keyword>
<dbReference type="EMBL" id="MU004349">
    <property type="protein sequence ID" value="KAF2655435.1"/>
    <property type="molecule type" value="Genomic_DNA"/>
</dbReference>
<organism evidence="2 3">
    <name type="scientific">Lophiostoma macrostomum CBS 122681</name>
    <dbReference type="NCBI Taxonomy" id="1314788"/>
    <lineage>
        <taxon>Eukaryota</taxon>
        <taxon>Fungi</taxon>
        <taxon>Dikarya</taxon>
        <taxon>Ascomycota</taxon>
        <taxon>Pezizomycotina</taxon>
        <taxon>Dothideomycetes</taxon>
        <taxon>Pleosporomycetidae</taxon>
        <taxon>Pleosporales</taxon>
        <taxon>Lophiostomataceae</taxon>
        <taxon>Lophiostoma</taxon>
    </lineage>
</organism>
<evidence type="ECO:0000313" key="2">
    <source>
        <dbReference type="EMBL" id="KAF2655435.1"/>
    </source>
</evidence>
<proteinExistence type="predicted"/>
<protein>
    <submittedName>
        <fullName evidence="2">Uncharacterized protein</fullName>
    </submittedName>
</protein>
<dbReference type="OrthoDB" id="5422905at2759"/>
<dbReference type="Proteomes" id="UP000799324">
    <property type="component" value="Unassembled WGS sequence"/>
</dbReference>
<evidence type="ECO:0000313" key="3">
    <source>
        <dbReference type="Proteomes" id="UP000799324"/>
    </source>
</evidence>
<evidence type="ECO:0000256" key="1">
    <source>
        <dbReference type="SAM" id="MobiDB-lite"/>
    </source>
</evidence>
<sequence length="148" mass="16313">MTTTQAVLSQPESAPSGATRRHSFETSTPDPLDKSAVAFISGPLDATDAYFESHYRRRIDAAIASGHSFVVGPVMGIDTLALEYVLSRIVDPQRVTVYMAFFEYANPQLKRHFENMGVQTKCVGDVTATTRDRDAKMTEDSGYDILSE</sequence>